<name>A0A6P1VV90_9BACT</name>
<evidence type="ECO:0000313" key="1">
    <source>
        <dbReference type="EMBL" id="QHV96348.1"/>
    </source>
</evidence>
<protein>
    <submittedName>
        <fullName evidence="1">Uncharacterized protein</fullName>
    </submittedName>
</protein>
<dbReference type="KEGG" id="senf:GJR95_15555"/>
<dbReference type="RefSeq" id="WP_162386755.1">
    <property type="nucleotide sequence ID" value="NZ_CP045997.1"/>
</dbReference>
<dbReference type="Proteomes" id="UP000464577">
    <property type="component" value="Chromosome"/>
</dbReference>
<sequence>MLEFVFKRTELNDLIQSSGDIDNGNVVIRLAFSPGDNKVFPARVTAFCEDAAGKALGDDEISGCPRPPGCE</sequence>
<reference evidence="1 2" key="1">
    <citation type="submission" date="2019-11" db="EMBL/GenBank/DDBJ databases">
        <title>Spirosoma endbachense sp. nov., isolated from a natural salt meadow.</title>
        <authorList>
            <person name="Rojas J."/>
            <person name="Ambika Manirajan B."/>
            <person name="Ratering S."/>
            <person name="Suarez C."/>
            <person name="Geissler-Plaum R."/>
            <person name="Schnell S."/>
        </authorList>
    </citation>
    <scope>NUCLEOTIDE SEQUENCE [LARGE SCALE GENOMIC DNA]</scope>
    <source>
        <strain evidence="1 2">I-24</strain>
    </source>
</reference>
<gene>
    <name evidence="1" type="ORF">GJR95_15555</name>
</gene>
<organism evidence="1 2">
    <name type="scientific">Spirosoma endbachense</name>
    <dbReference type="NCBI Taxonomy" id="2666025"/>
    <lineage>
        <taxon>Bacteria</taxon>
        <taxon>Pseudomonadati</taxon>
        <taxon>Bacteroidota</taxon>
        <taxon>Cytophagia</taxon>
        <taxon>Cytophagales</taxon>
        <taxon>Cytophagaceae</taxon>
        <taxon>Spirosoma</taxon>
    </lineage>
</organism>
<accession>A0A6P1VV90</accession>
<dbReference type="AlphaFoldDB" id="A0A6P1VV90"/>
<evidence type="ECO:0000313" key="2">
    <source>
        <dbReference type="Proteomes" id="UP000464577"/>
    </source>
</evidence>
<dbReference type="EMBL" id="CP045997">
    <property type="protein sequence ID" value="QHV96348.1"/>
    <property type="molecule type" value="Genomic_DNA"/>
</dbReference>
<proteinExistence type="predicted"/>
<keyword evidence="2" id="KW-1185">Reference proteome</keyword>